<accession>C0D8R0</accession>
<evidence type="ECO:0000313" key="1">
    <source>
        <dbReference type="EMBL" id="EEG52280.1"/>
    </source>
</evidence>
<gene>
    <name evidence="1" type="ORF">CLOSTASPAR_05659</name>
</gene>
<dbReference type="AlphaFoldDB" id="C0D8R0"/>
<dbReference type="HOGENOM" id="CLU_131388_0_0_9"/>
<proteinExistence type="predicted"/>
<comment type="caution">
    <text evidence="1">The sequence shown here is derived from an EMBL/GenBank/DDBJ whole genome shotgun (WGS) entry which is preliminary data.</text>
</comment>
<reference evidence="1 2" key="1">
    <citation type="submission" date="2009-01" db="EMBL/GenBank/DDBJ databases">
        <authorList>
            <person name="Fulton L."/>
            <person name="Clifton S."/>
            <person name="Fulton B."/>
            <person name="Xu J."/>
            <person name="Minx P."/>
            <person name="Pepin K.H."/>
            <person name="Johnson M."/>
            <person name="Bhonagiri V."/>
            <person name="Nash W.E."/>
            <person name="Mardis E.R."/>
            <person name="Wilson R.K."/>
        </authorList>
    </citation>
    <scope>NUCLEOTIDE SEQUENCE [LARGE SCALE GENOMIC DNA]</scope>
    <source>
        <strain evidence="1 2">DSM 15981</strain>
    </source>
</reference>
<name>C0D8R0_9FIRM</name>
<protein>
    <submittedName>
        <fullName evidence="1">Uncharacterized protein</fullName>
    </submittedName>
</protein>
<keyword evidence="2" id="KW-1185">Reference proteome</keyword>
<evidence type="ECO:0000313" key="2">
    <source>
        <dbReference type="Proteomes" id="UP000004756"/>
    </source>
</evidence>
<dbReference type="Proteomes" id="UP000004756">
    <property type="component" value="Unassembled WGS sequence"/>
</dbReference>
<reference evidence="1 2" key="2">
    <citation type="submission" date="2009-02" db="EMBL/GenBank/DDBJ databases">
        <title>Draft genome sequence of Clostridium asparagiforme (DSM 15981).</title>
        <authorList>
            <person name="Sudarsanam P."/>
            <person name="Ley R."/>
            <person name="Guruge J."/>
            <person name="Turnbaugh P.J."/>
            <person name="Mahowald M."/>
            <person name="Liep D."/>
            <person name="Gordon J."/>
        </authorList>
    </citation>
    <scope>NUCLEOTIDE SEQUENCE [LARGE SCALE GENOMIC DNA]</scope>
    <source>
        <strain evidence="1 2">DSM 15981</strain>
    </source>
</reference>
<sequence>MRMKKNSRRLVWICAAVLVCLGVTAGLCAFSRGRVKPSREEAERTVCAFAEDLNYHYKEPERLYDYLTKDFQSRMSREEFVRAFVKERSYPYLTPLFINYESMELAEDGRSGKAVFSQAARLPGMVYELPFVYEDGRYKVIAFEDFPDGSYLEKFDKLTYSLDSYFDNMGEGEQ</sequence>
<dbReference type="EMBL" id="ACCJ01000461">
    <property type="protein sequence ID" value="EEG52280.1"/>
    <property type="molecule type" value="Genomic_DNA"/>
</dbReference>
<organism evidence="1 2">
    <name type="scientific">[Clostridium] asparagiforme DSM 15981</name>
    <dbReference type="NCBI Taxonomy" id="518636"/>
    <lineage>
        <taxon>Bacteria</taxon>
        <taxon>Bacillati</taxon>
        <taxon>Bacillota</taxon>
        <taxon>Clostridia</taxon>
        <taxon>Lachnospirales</taxon>
        <taxon>Lachnospiraceae</taxon>
        <taxon>Enterocloster</taxon>
    </lineage>
</organism>